<organism evidence="1 2">
    <name type="scientific">Clonostachys rosea f. rosea IK726</name>
    <dbReference type="NCBI Taxonomy" id="1349383"/>
    <lineage>
        <taxon>Eukaryota</taxon>
        <taxon>Fungi</taxon>
        <taxon>Dikarya</taxon>
        <taxon>Ascomycota</taxon>
        <taxon>Pezizomycotina</taxon>
        <taxon>Sordariomycetes</taxon>
        <taxon>Hypocreomycetidae</taxon>
        <taxon>Hypocreales</taxon>
        <taxon>Bionectriaceae</taxon>
        <taxon>Clonostachys</taxon>
    </lineage>
</organism>
<protein>
    <submittedName>
        <fullName evidence="1">Uncharacterized protein</fullName>
    </submittedName>
</protein>
<evidence type="ECO:0000313" key="2">
    <source>
        <dbReference type="Proteomes" id="UP000836387"/>
    </source>
</evidence>
<sequence>MPKVTIVGAGIVGLTVASLLPKTCEITVVARNLPGDELSHEWASPWAGAVFLGLDGSNPREQKMQLDSFAFWWQLAKTHPESSVRAIEMNDFQDVTPLEKVWYRGKMPEFRVMEPHELPKDAKLGMSYKTVVLTPHIFLPWLRQRLEKSGVKFVRKSLQSLADLKGSGYDVLINATSLGARYLADVADKHMVQVRGQTVLAKTSYNKVFMRHGKDYTYVIPRLDGTAILGGIKQHGETATYHVDNRHTEVDDYITEDILRRVHENLPEHFTSPKPADYDVIRHNVGIRPDRPTGVRVEKEVKDGEKIVHAYGTGGGGYVFSWGVAKEVSQLVGEFLFDSPTPRL</sequence>
<name>A0ACA9U3L1_BIOOC</name>
<reference evidence="1" key="2">
    <citation type="submission" date="2021-10" db="EMBL/GenBank/DDBJ databases">
        <authorList>
            <person name="Piombo E."/>
        </authorList>
    </citation>
    <scope>NUCLEOTIDE SEQUENCE</scope>
</reference>
<gene>
    <name evidence="1" type="ORF">CRV2_00012992</name>
</gene>
<dbReference type="Proteomes" id="UP000836387">
    <property type="component" value="Unassembled WGS sequence"/>
</dbReference>
<reference evidence="1" key="1">
    <citation type="submission" date="2020-04" db="EMBL/GenBank/DDBJ databases">
        <authorList>
            <person name="Broberg M."/>
        </authorList>
    </citation>
    <scope>NUCLEOTIDE SEQUENCE</scope>
</reference>
<accession>A0ACA9U3L1</accession>
<dbReference type="EMBL" id="CADEHS020000012">
    <property type="protein sequence ID" value="CAG9947814.1"/>
    <property type="molecule type" value="Genomic_DNA"/>
</dbReference>
<proteinExistence type="predicted"/>
<keyword evidence="2" id="KW-1185">Reference proteome</keyword>
<evidence type="ECO:0000313" key="1">
    <source>
        <dbReference type="EMBL" id="CAG9947814.1"/>
    </source>
</evidence>
<comment type="caution">
    <text evidence="1">The sequence shown here is derived from an EMBL/GenBank/DDBJ whole genome shotgun (WGS) entry which is preliminary data.</text>
</comment>